<protein>
    <submittedName>
        <fullName evidence="2">Uncharacterized protein</fullName>
    </submittedName>
</protein>
<accession>A0A0L1J2S2</accession>
<sequence>MPTSKTDAEFRLSDPAVQPQNTTQNQAATSRLQDASRSAGEAQGANLTSRVTLQDFLQTRMDKDGNPVSDPVAFTDGAKMQSSSDALDEADLVDAAYYDDFD</sequence>
<evidence type="ECO:0000256" key="1">
    <source>
        <dbReference type="SAM" id="MobiDB-lite"/>
    </source>
</evidence>
<evidence type="ECO:0000313" key="2">
    <source>
        <dbReference type="EMBL" id="KNG85733.1"/>
    </source>
</evidence>
<keyword evidence="3" id="KW-1185">Reference proteome</keyword>
<dbReference type="AlphaFoldDB" id="A0A0L1J2S2"/>
<proteinExistence type="predicted"/>
<comment type="caution">
    <text evidence="2">The sequence shown here is derived from an EMBL/GenBank/DDBJ whole genome shotgun (WGS) entry which is preliminary data.</text>
</comment>
<feature type="compositionally biased region" description="Low complexity" evidence="1">
    <location>
        <begin position="20"/>
        <end position="29"/>
    </location>
</feature>
<name>A0A0L1J2S2_ASPN3</name>
<organism evidence="2 3">
    <name type="scientific">Aspergillus nomiae NRRL (strain ATCC 15546 / NRRL 13137 / CBS 260.88 / M93)</name>
    <dbReference type="NCBI Taxonomy" id="1509407"/>
    <lineage>
        <taxon>Eukaryota</taxon>
        <taxon>Fungi</taxon>
        <taxon>Dikarya</taxon>
        <taxon>Ascomycota</taxon>
        <taxon>Pezizomycotina</taxon>
        <taxon>Eurotiomycetes</taxon>
        <taxon>Eurotiomycetidae</taxon>
        <taxon>Eurotiales</taxon>
        <taxon>Aspergillaceae</taxon>
        <taxon>Aspergillus</taxon>
        <taxon>Aspergillus subgen. Circumdati</taxon>
    </lineage>
</organism>
<gene>
    <name evidence="2" type="ORF">ANOM_006722</name>
</gene>
<dbReference type="Proteomes" id="UP000037505">
    <property type="component" value="Unassembled WGS sequence"/>
</dbReference>
<feature type="compositionally biased region" description="Basic and acidic residues" evidence="1">
    <location>
        <begin position="1"/>
        <end position="12"/>
    </location>
</feature>
<dbReference type="RefSeq" id="XP_015406656.1">
    <property type="nucleotide sequence ID" value="XM_015551978.1"/>
</dbReference>
<dbReference type="EMBL" id="JNOM01000144">
    <property type="protein sequence ID" value="KNG85733.1"/>
    <property type="molecule type" value="Genomic_DNA"/>
</dbReference>
<evidence type="ECO:0000313" key="3">
    <source>
        <dbReference type="Proteomes" id="UP000037505"/>
    </source>
</evidence>
<dbReference type="OrthoDB" id="4476768at2759"/>
<reference evidence="2 3" key="1">
    <citation type="submission" date="2014-06" db="EMBL/GenBank/DDBJ databases">
        <title>The Genome of the Aflatoxigenic Filamentous Fungus Aspergillus nomius.</title>
        <authorList>
            <person name="Moore M.G."/>
            <person name="Shannon B.M."/>
            <person name="Brian M.M."/>
        </authorList>
    </citation>
    <scope>NUCLEOTIDE SEQUENCE [LARGE SCALE GENOMIC DNA]</scope>
    <source>
        <strain evidence="2 3">NRRL 13137</strain>
    </source>
</reference>
<dbReference type="GeneID" id="26808526"/>
<feature type="region of interest" description="Disordered" evidence="1">
    <location>
        <begin position="1"/>
        <end position="47"/>
    </location>
</feature>